<dbReference type="AlphaFoldDB" id="A0AAD7TIZ1"/>
<dbReference type="Gene3D" id="3.40.525.10">
    <property type="entry name" value="CRAL-TRIO lipid binding domain"/>
    <property type="match status" value="1"/>
</dbReference>
<protein>
    <recommendedName>
        <fullName evidence="1">CRAL-TRIO domain-containing protein</fullName>
    </recommendedName>
</protein>
<dbReference type="Proteomes" id="UP001215151">
    <property type="component" value="Unassembled WGS sequence"/>
</dbReference>
<dbReference type="PANTHER" id="PTHR46590:SF4">
    <property type="entry name" value="CRAL-TRIO DOMAIN-CONTAINING PROTEIN"/>
    <property type="match status" value="1"/>
</dbReference>
<name>A0AAD7TIZ1_9APHY</name>
<accession>A0AAD7TIZ1</accession>
<dbReference type="InterPro" id="IPR001251">
    <property type="entry name" value="CRAL-TRIO_dom"/>
</dbReference>
<keyword evidence="3" id="KW-1185">Reference proteome</keyword>
<feature type="domain" description="CRAL-TRIO" evidence="1">
    <location>
        <begin position="132"/>
        <end position="294"/>
    </location>
</feature>
<comment type="caution">
    <text evidence="2">The sequence shown here is derived from an EMBL/GenBank/DDBJ whole genome shotgun (WGS) entry which is preliminary data.</text>
</comment>
<dbReference type="Pfam" id="PF00650">
    <property type="entry name" value="CRAL_TRIO"/>
    <property type="match status" value="1"/>
</dbReference>
<proteinExistence type="predicted"/>
<sequence length="321" mass="36419">MSIEERLHAQHNLLMEAYQNNIASARTIQQTLLRDILPGLVDELELDEESEARARLWLNDLESMFRLFKVSNLSRVIRTVHPPDSYVQRHKFTVPFTLEHARDTLLWRLAVIPADLPYHTPPFIQCLPLEHRDPCGRPVIVVRLAQLFQFSGDVREALVHYMERLRLNLQSMNCIDAREDGSRTPILQYVALLDIGGISVQNANMDLMTWYIFELVPRFPGMLAAVFILNYSWAHSGLWNIVKYGQEHAPPSDPRVLPQPALARVFFPSRQELLQCMPSAGLPQEYGGALPSLPALEDPLANVSPHRASRAVVQLPAAITA</sequence>
<evidence type="ECO:0000259" key="1">
    <source>
        <dbReference type="PROSITE" id="PS50191"/>
    </source>
</evidence>
<dbReference type="SUPFAM" id="SSF52087">
    <property type="entry name" value="CRAL/TRIO domain"/>
    <property type="match status" value="1"/>
</dbReference>
<dbReference type="InterPro" id="IPR052432">
    <property type="entry name" value="PITP/CRAL-TRIO"/>
</dbReference>
<evidence type="ECO:0000313" key="2">
    <source>
        <dbReference type="EMBL" id="KAJ8461843.1"/>
    </source>
</evidence>
<dbReference type="EMBL" id="JAPEVG010000519">
    <property type="protein sequence ID" value="KAJ8461843.1"/>
    <property type="molecule type" value="Genomic_DNA"/>
</dbReference>
<organism evidence="2 3">
    <name type="scientific">Trametes cubensis</name>
    <dbReference type="NCBI Taxonomy" id="1111947"/>
    <lineage>
        <taxon>Eukaryota</taxon>
        <taxon>Fungi</taxon>
        <taxon>Dikarya</taxon>
        <taxon>Basidiomycota</taxon>
        <taxon>Agaricomycotina</taxon>
        <taxon>Agaricomycetes</taxon>
        <taxon>Polyporales</taxon>
        <taxon>Polyporaceae</taxon>
        <taxon>Trametes</taxon>
    </lineage>
</organism>
<gene>
    <name evidence="2" type="ORF">ONZ51_g11278</name>
</gene>
<dbReference type="InterPro" id="IPR036865">
    <property type="entry name" value="CRAL-TRIO_dom_sf"/>
</dbReference>
<dbReference type="CDD" id="cd00170">
    <property type="entry name" value="SEC14"/>
    <property type="match status" value="1"/>
</dbReference>
<dbReference type="PANTHER" id="PTHR46590">
    <property type="entry name" value="PHOSPHATIDYLINOSITOL TRANSFER PROTEIN CSR1-RELATED"/>
    <property type="match status" value="1"/>
</dbReference>
<dbReference type="PROSITE" id="PS50191">
    <property type="entry name" value="CRAL_TRIO"/>
    <property type="match status" value="1"/>
</dbReference>
<reference evidence="2" key="1">
    <citation type="submission" date="2022-11" db="EMBL/GenBank/DDBJ databases">
        <title>Genome Sequence of Cubamyces cubensis.</title>
        <authorList>
            <person name="Buettner E."/>
        </authorList>
    </citation>
    <scope>NUCLEOTIDE SEQUENCE</scope>
    <source>
        <strain evidence="2">MPL-01</strain>
    </source>
</reference>
<evidence type="ECO:0000313" key="3">
    <source>
        <dbReference type="Proteomes" id="UP001215151"/>
    </source>
</evidence>